<reference evidence="2 3" key="1">
    <citation type="journal article" date="2013" name="BMC Genomics">
        <title>The genome and transcriptome of the pine saprophyte Ophiostoma piceae, and a comparison with the bark beetle-associated pine pathogen Grosmannia clavigera.</title>
        <authorList>
            <person name="Haridas S."/>
            <person name="Wang Y."/>
            <person name="Lim L."/>
            <person name="Massoumi Alamouti S."/>
            <person name="Jackman S."/>
            <person name="Docking R."/>
            <person name="Robertson G."/>
            <person name="Birol I."/>
            <person name="Bohlmann J."/>
            <person name="Breuil C."/>
        </authorList>
    </citation>
    <scope>NUCLEOTIDE SEQUENCE [LARGE SCALE GENOMIC DNA]</scope>
    <source>
        <strain evidence="2 3">UAMH 11346</strain>
    </source>
</reference>
<feature type="region of interest" description="Disordered" evidence="1">
    <location>
        <begin position="132"/>
        <end position="154"/>
    </location>
</feature>
<dbReference type="Proteomes" id="UP000016923">
    <property type="component" value="Unassembled WGS sequence"/>
</dbReference>
<keyword evidence="3" id="KW-1185">Reference proteome</keyword>
<dbReference type="HOGENOM" id="CLU_1421804_0_0_1"/>
<gene>
    <name evidence="2" type="ORF">F503_00092</name>
</gene>
<dbReference type="EMBL" id="KE148158">
    <property type="protein sequence ID" value="EPE04938.1"/>
    <property type="molecule type" value="Genomic_DNA"/>
</dbReference>
<name>S3CF45_OPHP1</name>
<proteinExistence type="predicted"/>
<dbReference type="AlphaFoldDB" id="S3CF45"/>
<evidence type="ECO:0000313" key="2">
    <source>
        <dbReference type="EMBL" id="EPE04938.1"/>
    </source>
</evidence>
<protein>
    <submittedName>
        <fullName evidence="2">Uncharacterized protein</fullName>
    </submittedName>
</protein>
<organism evidence="2 3">
    <name type="scientific">Ophiostoma piceae (strain UAMH 11346)</name>
    <name type="common">Sap stain fungus</name>
    <dbReference type="NCBI Taxonomy" id="1262450"/>
    <lineage>
        <taxon>Eukaryota</taxon>
        <taxon>Fungi</taxon>
        <taxon>Dikarya</taxon>
        <taxon>Ascomycota</taxon>
        <taxon>Pezizomycotina</taxon>
        <taxon>Sordariomycetes</taxon>
        <taxon>Sordariomycetidae</taxon>
        <taxon>Ophiostomatales</taxon>
        <taxon>Ophiostomataceae</taxon>
        <taxon>Ophiostoma</taxon>
    </lineage>
</organism>
<evidence type="ECO:0000313" key="3">
    <source>
        <dbReference type="Proteomes" id="UP000016923"/>
    </source>
</evidence>
<evidence type="ECO:0000256" key="1">
    <source>
        <dbReference type="SAM" id="MobiDB-lite"/>
    </source>
</evidence>
<accession>S3CF45</accession>
<sequence length="191" mass="20556">MDWGALSSFPGCGGLSGWSASRLPPCAPFEITCRGLFWVLGCLTGAGSTLATRQTLWQMMENADYAGVEFHYRGREKAAVRAPSGSLTLGQACRGGSTECRELEQCSVDTPVSPVAEPVTFRLARPASLTTLQTRPDTDTDNAASANCTEQHRTAQNGLTPARLDGVQLLDLFRFLVHASREILFGTIFAI</sequence>
<dbReference type="VEuPathDB" id="FungiDB:F503_00092"/>